<dbReference type="InterPro" id="IPR005886">
    <property type="entry name" value="UDP_G4E"/>
</dbReference>
<comment type="subunit">
    <text evidence="10">Homodimer.</text>
</comment>
<dbReference type="CDD" id="cd05247">
    <property type="entry name" value="UDP_G4E_1_SDR_e"/>
    <property type="match status" value="1"/>
</dbReference>
<evidence type="ECO:0000313" key="12">
    <source>
        <dbReference type="EMBL" id="PJZ26105.1"/>
    </source>
</evidence>
<dbReference type="Proteomes" id="UP000232196">
    <property type="component" value="Unassembled WGS sequence"/>
</dbReference>
<reference evidence="12 13" key="1">
    <citation type="submission" date="2017-07" db="EMBL/GenBank/DDBJ databases">
        <title>Leptospira spp. isolated from tropical soils.</title>
        <authorList>
            <person name="Thibeaux R."/>
            <person name="Iraola G."/>
            <person name="Ferres I."/>
            <person name="Bierque E."/>
            <person name="Girault D."/>
            <person name="Soupe-Gilbert M.-E."/>
            <person name="Picardeau M."/>
            <person name="Goarant C."/>
        </authorList>
    </citation>
    <scope>NUCLEOTIDE SEQUENCE [LARGE SCALE GENOMIC DNA]</scope>
    <source>
        <strain evidence="12 13">MCA1-C-A1</strain>
    </source>
</reference>
<dbReference type="Gene3D" id="3.90.25.10">
    <property type="entry name" value="UDP-galactose 4-epimerase, domain 1"/>
    <property type="match status" value="1"/>
</dbReference>
<dbReference type="EMBL" id="NPDN01000003">
    <property type="protein sequence ID" value="PJZ26105.1"/>
    <property type="molecule type" value="Genomic_DNA"/>
</dbReference>
<comment type="similarity">
    <text evidence="4 10">Belongs to the NAD(P)-dependent epimerase/dehydratase family.</text>
</comment>
<protein>
    <recommendedName>
        <fullName evidence="6 10">UDP-glucose 4-epimerase</fullName>
        <ecNumber evidence="5 10">5.1.3.2</ecNumber>
    </recommendedName>
</protein>
<comment type="catalytic activity">
    <reaction evidence="1 10">
        <text>UDP-alpha-D-glucose = UDP-alpha-D-galactose</text>
        <dbReference type="Rhea" id="RHEA:22168"/>
        <dbReference type="ChEBI" id="CHEBI:58885"/>
        <dbReference type="ChEBI" id="CHEBI:66914"/>
        <dbReference type="EC" id="5.1.3.2"/>
    </reaction>
</comment>
<keyword evidence="13" id="KW-1185">Reference proteome</keyword>
<dbReference type="RefSeq" id="WP_100705898.1">
    <property type="nucleotide sequence ID" value="NZ_NPDL01000003.1"/>
</dbReference>
<dbReference type="OrthoDB" id="9801785at2"/>
<evidence type="ECO:0000259" key="11">
    <source>
        <dbReference type="Pfam" id="PF01370"/>
    </source>
</evidence>
<comment type="caution">
    <text evidence="12">The sequence shown here is derived from an EMBL/GenBank/DDBJ whole genome shotgun (WGS) entry which is preliminary data.</text>
</comment>
<evidence type="ECO:0000256" key="1">
    <source>
        <dbReference type="ARBA" id="ARBA00000083"/>
    </source>
</evidence>
<dbReference type="Gene3D" id="3.40.50.720">
    <property type="entry name" value="NAD(P)-binding Rossmann-like Domain"/>
    <property type="match status" value="1"/>
</dbReference>
<evidence type="ECO:0000256" key="9">
    <source>
        <dbReference type="ARBA" id="ARBA00023277"/>
    </source>
</evidence>
<organism evidence="12 13">
    <name type="scientific">Leptospira hartskeerlii</name>
    <dbReference type="NCBI Taxonomy" id="2023177"/>
    <lineage>
        <taxon>Bacteria</taxon>
        <taxon>Pseudomonadati</taxon>
        <taxon>Spirochaetota</taxon>
        <taxon>Spirochaetia</taxon>
        <taxon>Leptospirales</taxon>
        <taxon>Leptospiraceae</taxon>
        <taxon>Leptospira</taxon>
    </lineage>
</organism>
<dbReference type="PANTHER" id="PTHR43725:SF53">
    <property type="entry name" value="UDP-ARABINOSE 4-EPIMERASE 1"/>
    <property type="match status" value="1"/>
</dbReference>
<feature type="domain" description="NAD-dependent epimerase/dehydratase" evidence="11">
    <location>
        <begin position="4"/>
        <end position="250"/>
    </location>
</feature>
<comment type="cofactor">
    <cofactor evidence="2 10">
        <name>NAD(+)</name>
        <dbReference type="ChEBI" id="CHEBI:57540"/>
    </cofactor>
</comment>
<sequence>MKKILITGGAGYIGSHMNKYLHKLGVDTVVFDNLSNGHEKAVKWGKFFKGDLLNKADLDRVFSEHEFEAVIHFAALAYVGESVTDPQKYYINNVMGTLQLLEAMKNHGVKYFIFSSTCATYGAVTEVPILETTPQDPINPYGQSKLMIEKILADYSRAYDLKFVALRYFNASGSDLDIGEEHDPETHLLPIVIEKALGKRDSLTVNGNDYDTQDGTAVRDYIHVMDLAQAHYLGLEYLKEGGVSDFFNLGTGQGFSILEIIKTVEKVSGVQIPYKIGPRREGDPAKLIADNTKAKKILGWDPKFAKIEDIVSSAWEFHKNHSH</sequence>
<gene>
    <name evidence="12" type="primary">galE</name>
    <name evidence="12" type="ORF">CH357_06280</name>
</gene>
<dbReference type="NCBIfam" id="TIGR01179">
    <property type="entry name" value="galE"/>
    <property type="match status" value="1"/>
</dbReference>
<evidence type="ECO:0000256" key="3">
    <source>
        <dbReference type="ARBA" id="ARBA00004947"/>
    </source>
</evidence>
<comment type="pathway">
    <text evidence="3 10">Carbohydrate metabolism; galactose metabolism.</text>
</comment>
<name>A0A2M9XEJ1_9LEPT</name>
<keyword evidence="7 10" id="KW-0520">NAD</keyword>
<keyword evidence="9 10" id="KW-0119">Carbohydrate metabolism</keyword>
<evidence type="ECO:0000313" key="13">
    <source>
        <dbReference type="Proteomes" id="UP000232196"/>
    </source>
</evidence>
<evidence type="ECO:0000256" key="7">
    <source>
        <dbReference type="ARBA" id="ARBA00023027"/>
    </source>
</evidence>
<dbReference type="AlphaFoldDB" id="A0A2M9XEJ1"/>
<dbReference type="UniPathway" id="UPA00214"/>
<dbReference type="SUPFAM" id="SSF51735">
    <property type="entry name" value="NAD(P)-binding Rossmann-fold domains"/>
    <property type="match status" value="1"/>
</dbReference>
<accession>A0A2M9XEJ1</accession>
<dbReference type="EC" id="5.1.3.2" evidence="5 10"/>
<dbReference type="InterPro" id="IPR001509">
    <property type="entry name" value="Epimerase_deHydtase"/>
</dbReference>
<proteinExistence type="inferred from homology"/>
<dbReference type="GO" id="GO:0006012">
    <property type="term" value="P:galactose metabolic process"/>
    <property type="evidence" value="ECO:0007669"/>
    <property type="project" value="UniProtKB-UniPathway"/>
</dbReference>
<evidence type="ECO:0000256" key="6">
    <source>
        <dbReference type="ARBA" id="ARBA00018569"/>
    </source>
</evidence>
<evidence type="ECO:0000256" key="2">
    <source>
        <dbReference type="ARBA" id="ARBA00001911"/>
    </source>
</evidence>
<dbReference type="Pfam" id="PF01370">
    <property type="entry name" value="Epimerase"/>
    <property type="match status" value="1"/>
</dbReference>
<evidence type="ECO:0000256" key="8">
    <source>
        <dbReference type="ARBA" id="ARBA00023235"/>
    </source>
</evidence>
<dbReference type="InterPro" id="IPR036291">
    <property type="entry name" value="NAD(P)-bd_dom_sf"/>
</dbReference>
<dbReference type="PANTHER" id="PTHR43725">
    <property type="entry name" value="UDP-GLUCOSE 4-EPIMERASE"/>
    <property type="match status" value="1"/>
</dbReference>
<dbReference type="GO" id="GO:0003978">
    <property type="term" value="F:UDP-glucose 4-epimerase activity"/>
    <property type="evidence" value="ECO:0007669"/>
    <property type="project" value="UniProtKB-UniRule"/>
</dbReference>
<evidence type="ECO:0000256" key="5">
    <source>
        <dbReference type="ARBA" id="ARBA00013189"/>
    </source>
</evidence>
<evidence type="ECO:0000256" key="10">
    <source>
        <dbReference type="RuleBase" id="RU366046"/>
    </source>
</evidence>
<keyword evidence="8 10" id="KW-0413">Isomerase</keyword>
<evidence type="ECO:0000256" key="4">
    <source>
        <dbReference type="ARBA" id="ARBA00007637"/>
    </source>
</evidence>